<accession>A0A7W8AFL0</accession>
<dbReference type="InterPro" id="IPR010985">
    <property type="entry name" value="Ribbon_hlx_hlx"/>
</dbReference>
<evidence type="ECO:0000313" key="2">
    <source>
        <dbReference type="EMBL" id="MBB5085228.1"/>
    </source>
</evidence>
<protein>
    <recommendedName>
        <fullName evidence="4">Toxin-antitoxin system HicB family antitoxin</fullName>
    </recommendedName>
</protein>
<dbReference type="Gene3D" id="1.10.1220.10">
    <property type="entry name" value="Met repressor-like"/>
    <property type="match status" value="1"/>
</dbReference>
<evidence type="ECO:0000256" key="1">
    <source>
        <dbReference type="SAM" id="MobiDB-lite"/>
    </source>
</evidence>
<dbReference type="SUPFAM" id="SSF47598">
    <property type="entry name" value="Ribbon-helix-helix"/>
    <property type="match status" value="1"/>
</dbReference>
<sequence>MELAPYVDHLRRELAVAAEAGGEETRALAERLIASLESAARLALLEALSAAANEITRELAPGSVDVRLRGRDPDFVVTPPPVAPPRDTEAGSGAHQARSVRPPETDEGGTTRVALRVPDHLKPRIDEAAAREGLSVNSWLVRAVSAALDPDHGGRGTKDAGTGGQRYTGWVR</sequence>
<dbReference type="Proteomes" id="UP000568380">
    <property type="component" value="Unassembled WGS sequence"/>
</dbReference>
<organism evidence="2 3">
    <name type="scientific">Nonomuraea endophytica</name>
    <dbReference type="NCBI Taxonomy" id="714136"/>
    <lineage>
        <taxon>Bacteria</taxon>
        <taxon>Bacillati</taxon>
        <taxon>Actinomycetota</taxon>
        <taxon>Actinomycetes</taxon>
        <taxon>Streptosporangiales</taxon>
        <taxon>Streptosporangiaceae</taxon>
        <taxon>Nonomuraea</taxon>
    </lineage>
</organism>
<dbReference type="EMBL" id="JACHIN010000034">
    <property type="protein sequence ID" value="MBB5085228.1"/>
    <property type="molecule type" value="Genomic_DNA"/>
</dbReference>
<dbReference type="GO" id="GO:0006355">
    <property type="term" value="P:regulation of DNA-templated transcription"/>
    <property type="evidence" value="ECO:0007669"/>
    <property type="project" value="InterPro"/>
</dbReference>
<evidence type="ECO:0000313" key="3">
    <source>
        <dbReference type="Proteomes" id="UP000568380"/>
    </source>
</evidence>
<feature type="region of interest" description="Disordered" evidence="1">
    <location>
        <begin position="75"/>
        <end position="112"/>
    </location>
</feature>
<proteinExistence type="predicted"/>
<reference evidence="2 3" key="1">
    <citation type="submission" date="2020-08" db="EMBL/GenBank/DDBJ databases">
        <title>Genomic Encyclopedia of Type Strains, Phase IV (KMG-IV): sequencing the most valuable type-strain genomes for metagenomic binning, comparative biology and taxonomic classification.</title>
        <authorList>
            <person name="Goeker M."/>
        </authorList>
    </citation>
    <scope>NUCLEOTIDE SEQUENCE [LARGE SCALE GENOMIC DNA]</scope>
    <source>
        <strain evidence="2 3">DSM 45385</strain>
    </source>
</reference>
<evidence type="ECO:0008006" key="4">
    <source>
        <dbReference type="Google" id="ProtNLM"/>
    </source>
</evidence>
<feature type="region of interest" description="Disordered" evidence="1">
    <location>
        <begin position="151"/>
        <end position="172"/>
    </location>
</feature>
<dbReference type="RefSeq" id="WP_184976482.1">
    <property type="nucleotide sequence ID" value="NZ_JACHIN010000034.1"/>
</dbReference>
<name>A0A7W8AFL0_9ACTN</name>
<dbReference type="AlphaFoldDB" id="A0A7W8AFL0"/>
<keyword evidence="3" id="KW-1185">Reference proteome</keyword>
<dbReference type="InterPro" id="IPR013321">
    <property type="entry name" value="Arc_rbn_hlx_hlx"/>
</dbReference>
<comment type="caution">
    <text evidence="2">The sequence shown here is derived from an EMBL/GenBank/DDBJ whole genome shotgun (WGS) entry which is preliminary data.</text>
</comment>
<gene>
    <name evidence="2" type="ORF">HNR40_010742</name>
</gene>